<proteinExistence type="inferred from homology"/>
<dbReference type="Gene3D" id="3.40.50.10490">
    <property type="entry name" value="Glucose-6-phosphate isomerase like protein, domain 1"/>
    <property type="match status" value="2"/>
</dbReference>
<dbReference type="EMBL" id="LRPU01000019">
    <property type="protein sequence ID" value="KXA14220.1"/>
    <property type="molecule type" value="Genomic_DNA"/>
</dbReference>
<evidence type="ECO:0000259" key="5">
    <source>
        <dbReference type="PROSITE" id="PS51464"/>
    </source>
</evidence>
<evidence type="ECO:0000256" key="2">
    <source>
        <dbReference type="ARBA" id="ARBA00022737"/>
    </source>
</evidence>
<dbReference type="GO" id="GO:0097367">
    <property type="term" value="F:carbohydrate derivative binding"/>
    <property type="evidence" value="ECO:0007669"/>
    <property type="project" value="InterPro"/>
</dbReference>
<dbReference type="Proteomes" id="UP000070646">
    <property type="component" value="Unassembled WGS sequence"/>
</dbReference>
<sequence>MIIEVRIMNKIFGFTQEELANLKATYTANEIYQQPELWKETLNIVENNKEAINKFLEKNLNKENLRIILTGAGTSAYVGDTIYLYLAKKLGKRVKAIATTDFVSNPDEYIDENANTILVSYARSGNSPESVGTYDLFEKKVKNLAHIVVTCNKDGELAKKSQEKEGNLVLLMPEKSNDKSFAMTSSFTCMTLATLLLFDIANLEENKKIVEELANKGQASLDNQWEDAKAISDLGAERIVYVGSGALKGLCHEMALKNLELTSGKQVTVCESILGFRHGPKSIINNNTLVIFLCSTNDYTALYDYDLVKEVYSDEGTQKVAVLSYFNRENLKEISHKYITANGSKLDDTFIAFNYIIFGQMISLFNSLRLGISPDNPRPDGTVNRVVQGVVIHEYNN</sequence>
<keyword evidence="2" id="KW-0677">Repeat</keyword>
<evidence type="ECO:0000313" key="7">
    <source>
        <dbReference type="Proteomes" id="UP000070646"/>
    </source>
</evidence>
<dbReference type="PATRIC" id="fig|1502.174.peg.434"/>
<dbReference type="CDD" id="cd05010">
    <property type="entry name" value="SIS_AgaS_like"/>
    <property type="match status" value="1"/>
</dbReference>
<dbReference type="InterPro" id="IPR050303">
    <property type="entry name" value="GatZ_KbaZ_carbometab"/>
</dbReference>
<dbReference type="GO" id="GO:0016787">
    <property type="term" value="F:hydrolase activity"/>
    <property type="evidence" value="ECO:0007669"/>
    <property type="project" value="UniProtKB-KW"/>
</dbReference>
<dbReference type="Pfam" id="PF01380">
    <property type="entry name" value="SIS"/>
    <property type="match status" value="1"/>
</dbReference>
<comment type="catalytic activity">
    <reaction evidence="4">
        <text>D-galactosamine 6-phosphate + H2O = D-tagatopyranose 1-phosphate + NH4(+)</text>
        <dbReference type="Rhea" id="RHEA:47680"/>
        <dbReference type="ChEBI" id="CHEBI:15377"/>
        <dbReference type="ChEBI" id="CHEBI:28938"/>
        <dbReference type="ChEBI" id="CHEBI:71674"/>
        <dbReference type="ChEBI" id="CHEBI:138150"/>
    </reaction>
</comment>
<dbReference type="GO" id="GO:0009401">
    <property type="term" value="P:phosphoenolpyruvate-dependent sugar phosphotransferase system"/>
    <property type="evidence" value="ECO:0007669"/>
    <property type="project" value="TreeGrafter"/>
</dbReference>
<reference evidence="6 7" key="1">
    <citation type="submission" date="2016-01" db="EMBL/GenBank/DDBJ databases">
        <authorList>
            <person name="Oliw E.H."/>
        </authorList>
    </citation>
    <scope>NUCLEOTIDE SEQUENCE [LARGE SCALE GENOMIC DNA]</scope>
    <source>
        <strain evidence="6 7">MJR7757A</strain>
    </source>
</reference>
<keyword evidence="3" id="KW-0378">Hydrolase</keyword>
<dbReference type="GO" id="GO:0016853">
    <property type="term" value="F:isomerase activity"/>
    <property type="evidence" value="ECO:0007669"/>
    <property type="project" value="UniProtKB-KW"/>
</dbReference>
<comment type="similarity">
    <text evidence="1">Belongs to the SIS family. AgaS subfamily.</text>
</comment>
<dbReference type="PANTHER" id="PTHR32502">
    <property type="entry name" value="N-ACETYLGALACTOSAMINE PERMEASE II COMPONENT-RELATED"/>
    <property type="match status" value="1"/>
</dbReference>
<dbReference type="CDD" id="cd05008">
    <property type="entry name" value="SIS_GlmS_GlmD_1"/>
    <property type="match status" value="1"/>
</dbReference>
<accession>A0A133ND38</accession>
<organism evidence="6 7">
    <name type="scientific">Clostridium perfringens</name>
    <dbReference type="NCBI Taxonomy" id="1502"/>
    <lineage>
        <taxon>Bacteria</taxon>
        <taxon>Bacillati</taxon>
        <taxon>Bacillota</taxon>
        <taxon>Clostridia</taxon>
        <taxon>Eubacteriales</taxon>
        <taxon>Clostridiaceae</taxon>
        <taxon>Clostridium</taxon>
    </lineage>
</organism>
<dbReference type="SUPFAM" id="SSF53697">
    <property type="entry name" value="SIS domain"/>
    <property type="match status" value="1"/>
</dbReference>
<comment type="caution">
    <text evidence="6">The sequence shown here is derived from an EMBL/GenBank/DDBJ whole genome shotgun (WGS) entry which is preliminary data.</text>
</comment>
<dbReference type="AlphaFoldDB" id="A0A133ND38"/>
<dbReference type="InterPro" id="IPR046348">
    <property type="entry name" value="SIS_dom_sf"/>
</dbReference>
<gene>
    <name evidence="6" type="ORF">HMPREF3222_00433</name>
</gene>
<dbReference type="InterPro" id="IPR035466">
    <property type="entry name" value="GlmS/AgaS_SIS"/>
</dbReference>
<dbReference type="GO" id="GO:1901135">
    <property type="term" value="P:carbohydrate derivative metabolic process"/>
    <property type="evidence" value="ECO:0007669"/>
    <property type="project" value="InterPro"/>
</dbReference>
<evidence type="ECO:0000256" key="4">
    <source>
        <dbReference type="ARBA" id="ARBA00029292"/>
    </source>
</evidence>
<evidence type="ECO:0000256" key="1">
    <source>
        <dbReference type="ARBA" id="ARBA00007748"/>
    </source>
</evidence>
<dbReference type="GO" id="GO:0005886">
    <property type="term" value="C:plasma membrane"/>
    <property type="evidence" value="ECO:0007669"/>
    <property type="project" value="TreeGrafter"/>
</dbReference>
<dbReference type="InterPro" id="IPR035464">
    <property type="entry name" value="SIS_AgaS"/>
</dbReference>
<dbReference type="PROSITE" id="PS51464">
    <property type="entry name" value="SIS"/>
    <property type="match status" value="1"/>
</dbReference>
<protein>
    <submittedName>
        <fullName evidence="6">Sugar isomerase, AgaS family</fullName>
    </submittedName>
</protein>
<keyword evidence="6" id="KW-0413">Isomerase</keyword>
<dbReference type="InterPro" id="IPR001347">
    <property type="entry name" value="SIS_dom"/>
</dbReference>
<feature type="domain" description="SIS" evidence="5">
    <location>
        <begin position="56"/>
        <end position="208"/>
    </location>
</feature>
<name>A0A133ND38_CLOPF</name>
<dbReference type="PANTHER" id="PTHR32502:SF3">
    <property type="entry name" value="D-GALACTOSAMINE-6-PHOSPHATE DEAMINASE AGAS-RELATED"/>
    <property type="match status" value="1"/>
</dbReference>
<evidence type="ECO:0000313" key="6">
    <source>
        <dbReference type="EMBL" id="KXA14220.1"/>
    </source>
</evidence>
<evidence type="ECO:0000256" key="3">
    <source>
        <dbReference type="ARBA" id="ARBA00022801"/>
    </source>
</evidence>